<evidence type="ECO:0000256" key="1">
    <source>
        <dbReference type="SAM" id="Coils"/>
    </source>
</evidence>
<dbReference type="AlphaFoldDB" id="A2F8U0"/>
<protein>
    <submittedName>
        <fullName evidence="3">Uncharacterized protein</fullName>
    </submittedName>
</protein>
<evidence type="ECO:0000313" key="3">
    <source>
        <dbReference type="EMBL" id="EAX98676.1"/>
    </source>
</evidence>
<reference evidence="3" key="1">
    <citation type="submission" date="2006-10" db="EMBL/GenBank/DDBJ databases">
        <authorList>
            <person name="Amadeo P."/>
            <person name="Zhao Q."/>
            <person name="Wortman J."/>
            <person name="Fraser-Liggett C."/>
            <person name="Carlton J."/>
        </authorList>
    </citation>
    <scope>NUCLEOTIDE SEQUENCE</scope>
    <source>
        <strain evidence="3">G3</strain>
    </source>
</reference>
<feature type="compositionally biased region" description="Basic and acidic residues" evidence="2">
    <location>
        <begin position="418"/>
        <end position="429"/>
    </location>
</feature>
<reference evidence="3" key="2">
    <citation type="journal article" date="2007" name="Science">
        <title>Draft genome sequence of the sexually transmitted pathogen Trichomonas vaginalis.</title>
        <authorList>
            <person name="Carlton J.M."/>
            <person name="Hirt R.P."/>
            <person name="Silva J.C."/>
            <person name="Delcher A.L."/>
            <person name="Schatz M."/>
            <person name="Zhao Q."/>
            <person name="Wortman J.R."/>
            <person name="Bidwell S.L."/>
            <person name="Alsmark U.C.M."/>
            <person name="Besteiro S."/>
            <person name="Sicheritz-Ponten T."/>
            <person name="Noel C.J."/>
            <person name="Dacks J.B."/>
            <person name="Foster P.G."/>
            <person name="Simillion C."/>
            <person name="Van de Peer Y."/>
            <person name="Miranda-Saavedra D."/>
            <person name="Barton G.J."/>
            <person name="Westrop G.D."/>
            <person name="Mueller S."/>
            <person name="Dessi D."/>
            <person name="Fiori P.L."/>
            <person name="Ren Q."/>
            <person name="Paulsen I."/>
            <person name="Zhang H."/>
            <person name="Bastida-Corcuera F.D."/>
            <person name="Simoes-Barbosa A."/>
            <person name="Brown M.T."/>
            <person name="Hayes R.D."/>
            <person name="Mukherjee M."/>
            <person name="Okumura C.Y."/>
            <person name="Schneider R."/>
            <person name="Smith A.J."/>
            <person name="Vanacova S."/>
            <person name="Villalvazo M."/>
            <person name="Haas B.J."/>
            <person name="Pertea M."/>
            <person name="Feldblyum T.V."/>
            <person name="Utterback T.R."/>
            <person name="Shu C.L."/>
            <person name="Osoegawa K."/>
            <person name="de Jong P.J."/>
            <person name="Hrdy I."/>
            <person name="Horvathova L."/>
            <person name="Zubacova Z."/>
            <person name="Dolezal P."/>
            <person name="Malik S.B."/>
            <person name="Logsdon J.M. Jr."/>
            <person name="Henze K."/>
            <person name="Gupta A."/>
            <person name="Wang C.C."/>
            <person name="Dunne R.L."/>
            <person name="Upcroft J.A."/>
            <person name="Upcroft P."/>
            <person name="White O."/>
            <person name="Salzberg S.L."/>
            <person name="Tang P."/>
            <person name="Chiu C.-H."/>
            <person name="Lee Y.-S."/>
            <person name="Embley T.M."/>
            <person name="Coombs G.H."/>
            <person name="Mottram J.C."/>
            <person name="Tachezy J."/>
            <person name="Fraser-Liggett C.M."/>
            <person name="Johnson P.J."/>
        </authorList>
    </citation>
    <scope>NUCLEOTIDE SEQUENCE [LARGE SCALE GENOMIC DNA]</scope>
    <source>
        <strain evidence="3">G3</strain>
    </source>
</reference>
<dbReference type="VEuPathDB" id="TrichDB:TVAG_432260"/>
<evidence type="ECO:0000256" key="2">
    <source>
        <dbReference type="SAM" id="MobiDB-lite"/>
    </source>
</evidence>
<name>A2F8U0_TRIV3</name>
<feature type="compositionally biased region" description="Acidic residues" evidence="2">
    <location>
        <begin position="291"/>
        <end position="334"/>
    </location>
</feature>
<keyword evidence="1" id="KW-0175">Coiled coil</keyword>
<dbReference type="EMBL" id="DS113666">
    <property type="protein sequence ID" value="EAX98676.1"/>
    <property type="molecule type" value="Genomic_DNA"/>
</dbReference>
<dbReference type="InParanoid" id="A2F8U0"/>
<feature type="compositionally biased region" description="Basic and acidic residues" evidence="2">
    <location>
        <begin position="335"/>
        <end position="350"/>
    </location>
</feature>
<dbReference type="KEGG" id="tva:4756476"/>
<feature type="compositionally biased region" description="Acidic residues" evidence="2">
    <location>
        <begin position="368"/>
        <end position="385"/>
    </location>
</feature>
<gene>
    <name evidence="3" type="ORF">TVAG_432260</name>
</gene>
<proteinExistence type="predicted"/>
<dbReference type="SMR" id="A2F8U0"/>
<accession>A2F8U0</accession>
<dbReference type="VEuPathDB" id="TrichDB:TVAGG3_0126650"/>
<organism evidence="3 4">
    <name type="scientific">Trichomonas vaginalis (strain ATCC PRA-98 / G3)</name>
    <dbReference type="NCBI Taxonomy" id="412133"/>
    <lineage>
        <taxon>Eukaryota</taxon>
        <taxon>Metamonada</taxon>
        <taxon>Parabasalia</taxon>
        <taxon>Trichomonadida</taxon>
        <taxon>Trichomonadidae</taxon>
        <taxon>Trichomonas</taxon>
    </lineage>
</organism>
<evidence type="ECO:0000313" key="4">
    <source>
        <dbReference type="Proteomes" id="UP000001542"/>
    </source>
</evidence>
<sequence>MSNTRPVVFIHPKGTCKAQPFYFRGDDVLKEPEYLEKEKQDIKKTFREVKKELEKQKKIYDDTNAEHQKTDNLTFALATALGDESDSTNTNAQLRHRLAELTTEIEGKERAITKLKAMQQSAVISTYLKERAFYESEIEDLRIEINTGIDRMKEGKKNLAKVVCSDDYATSCIALGILKAKKAYHNQLRKDLTYRIYNLNKKQGSGIFRSNPPKLPFEIENLCDMEQKLKAQYNTIHRECFNKIMVAQESAFAMIDQIERMNEVLVALGGPKYDVEALREKYTNMQFDAAPGEENDNLEEEEEEDTNDKDEEKHEEEEEKVEINDDNIEEEEKKEEEGHKDKDDEQKPEEHLEEEETKTDEKDIKVNEEEEKKEEENDHAEEEEKNESKEKSPEEEEKKEEEDKPVTTQSFIANLIQDKLEADGVKETD</sequence>
<feature type="coiled-coil region" evidence="1">
    <location>
        <begin position="35"/>
        <end position="144"/>
    </location>
</feature>
<dbReference type="Proteomes" id="UP000001542">
    <property type="component" value="Unassembled WGS sequence"/>
</dbReference>
<dbReference type="RefSeq" id="XP_001311606.1">
    <property type="nucleotide sequence ID" value="XM_001311605.1"/>
</dbReference>
<keyword evidence="4" id="KW-1185">Reference proteome</keyword>
<feature type="region of interest" description="Disordered" evidence="2">
    <location>
        <begin position="286"/>
        <end position="429"/>
    </location>
</feature>